<dbReference type="NCBIfam" id="TIGR02891">
    <property type="entry name" value="CtaD_CoxA"/>
    <property type="match status" value="1"/>
</dbReference>
<evidence type="ECO:0000256" key="11">
    <source>
        <dbReference type="ARBA" id="ARBA00022967"/>
    </source>
</evidence>
<feature type="transmembrane region" description="Helical" evidence="19">
    <location>
        <begin position="266"/>
        <end position="284"/>
    </location>
</feature>
<evidence type="ECO:0000256" key="6">
    <source>
        <dbReference type="ARBA" id="ARBA00022475"/>
    </source>
</evidence>
<evidence type="ECO:0000256" key="12">
    <source>
        <dbReference type="ARBA" id="ARBA00022982"/>
    </source>
</evidence>
<evidence type="ECO:0000256" key="1">
    <source>
        <dbReference type="ARBA" id="ARBA00004651"/>
    </source>
</evidence>
<evidence type="ECO:0000256" key="8">
    <source>
        <dbReference type="ARBA" id="ARBA00022660"/>
    </source>
</evidence>
<dbReference type="Gene3D" id="1.20.120.80">
    <property type="entry name" value="Cytochrome c oxidase, subunit III, four-helix bundle"/>
    <property type="match status" value="1"/>
</dbReference>
<dbReference type="GO" id="GO:0015990">
    <property type="term" value="P:electron transport coupled proton transport"/>
    <property type="evidence" value="ECO:0007669"/>
    <property type="project" value="InterPro"/>
</dbReference>
<gene>
    <name evidence="22" type="ORF">AUP44_23735</name>
</gene>
<dbReference type="Pfam" id="PF00115">
    <property type="entry name" value="COX1"/>
    <property type="match status" value="1"/>
</dbReference>
<dbReference type="OrthoDB" id="9803294at2"/>
<dbReference type="GO" id="GO:0004129">
    <property type="term" value="F:cytochrome-c oxidase activity"/>
    <property type="evidence" value="ECO:0007669"/>
    <property type="project" value="UniProtKB-EC"/>
</dbReference>
<keyword evidence="5 18" id="KW-0813">Transport</keyword>
<feature type="transmembrane region" description="Helical" evidence="19">
    <location>
        <begin position="589"/>
        <end position="605"/>
    </location>
</feature>
<keyword evidence="8 18" id="KW-0679">Respiratory chain</keyword>
<dbReference type="GO" id="GO:0006119">
    <property type="term" value="P:oxidative phosphorylation"/>
    <property type="evidence" value="ECO:0007669"/>
    <property type="project" value="UniProtKB-UniPathway"/>
</dbReference>
<evidence type="ECO:0000256" key="17">
    <source>
        <dbReference type="ARBA" id="ARBA00047816"/>
    </source>
</evidence>
<dbReference type="InterPro" id="IPR000883">
    <property type="entry name" value="Cyt_C_Oxase_1"/>
</dbReference>
<keyword evidence="9 18" id="KW-0812">Transmembrane</keyword>
<evidence type="ECO:0000259" key="21">
    <source>
        <dbReference type="PROSITE" id="PS50855"/>
    </source>
</evidence>
<dbReference type="InterPro" id="IPR014241">
    <property type="entry name" value="Cyt_c_oxidase_su1_bac"/>
</dbReference>
<organism evidence="22 23">
    <name type="scientific">Tistrella mobilis</name>
    <dbReference type="NCBI Taxonomy" id="171437"/>
    <lineage>
        <taxon>Bacteria</taxon>
        <taxon>Pseudomonadati</taxon>
        <taxon>Pseudomonadota</taxon>
        <taxon>Alphaproteobacteria</taxon>
        <taxon>Geminicoccales</taxon>
        <taxon>Geminicoccaceae</taxon>
        <taxon>Tistrella</taxon>
    </lineage>
</organism>
<dbReference type="EC" id="7.1.1.9" evidence="4"/>
<dbReference type="Gene3D" id="1.20.210.10">
    <property type="entry name" value="Cytochrome c oxidase-like, subunit I domain"/>
    <property type="match status" value="1"/>
</dbReference>
<evidence type="ECO:0000256" key="2">
    <source>
        <dbReference type="ARBA" id="ARBA00004673"/>
    </source>
</evidence>
<comment type="catalytic activity">
    <reaction evidence="17">
        <text>4 Fe(II)-[cytochrome c] + O2 + 8 H(+)(in) = 4 Fe(III)-[cytochrome c] + 2 H2O + 4 H(+)(out)</text>
        <dbReference type="Rhea" id="RHEA:11436"/>
        <dbReference type="Rhea" id="RHEA-COMP:10350"/>
        <dbReference type="Rhea" id="RHEA-COMP:14399"/>
        <dbReference type="ChEBI" id="CHEBI:15377"/>
        <dbReference type="ChEBI" id="CHEBI:15378"/>
        <dbReference type="ChEBI" id="CHEBI:15379"/>
        <dbReference type="ChEBI" id="CHEBI:29033"/>
        <dbReference type="ChEBI" id="CHEBI:29034"/>
        <dbReference type="EC" id="7.1.1.9"/>
    </reaction>
</comment>
<evidence type="ECO:0000256" key="10">
    <source>
        <dbReference type="ARBA" id="ARBA00022723"/>
    </source>
</evidence>
<dbReference type="GeneID" id="97239144"/>
<dbReference type="GO" id="GO:0022904">
    <property type="term" value="P:respiratory electron transport chain"/>
    <property type="evidence" value="ECO:0007669"/>
    <property type="project" value="InterPro"/>
</dbReference>
<dbReference type="PANTHER" id="PTHR10422:SF35">
    <property type="entry name" value="CYTOCHROME BO(3) UBIQUINOL OXIDASE SUBUNIT 1"/>
    <property type="match status" value="1"/>
</dbReference>
<dbReference type="FunFam" id="1.20.210.10:FF:000006">
    <property type="entry name" value="Cytochrome c oxidase subunit 1"/>
    <property type="match status" value="1"/>
</dbReference>
<feature type="transmembrane region" description="Helical" evidence="19">
    <location>
        <begin position="659"/>
        <end position="683"/>
    </location>
</feature>
<dbReference type="InterPro" id="IPR036927">
    <property type="entry name" value="Cyt_c_oxase-like_su1_sf"/>
</dbReference>
<keyword evidence="13 19" id="KW-1133">Transmembrane helix</keyword>
<name>A0A162LJW3_9PROT</name>
<feature type="transmembrane region" description="Helical" evidence="19">
    <location>
        <begin position="39"/>
        <end position="61"/>
    </location>
</feature>
<dbReference type="EMBL" id="LPZR01000067">
    <property type="protein sequence ID" value="KYO55310.1"/>
    <property type="molecule type" value="Genomic_DNA"/>
</dbReference>
<evidence type="ECO:0000256" key="15">
    <source>
        <dbReference type="ARBA" id="ARBA00023008"/>
    </source>
</evidence>
<dbReference type="InterPro" id="IPR013833">
    <property type="entry name" value="Cyt_c_oxidase_su3_a-hlx"/>
</dbReference>
<evidence type="ECO:0000256" key="9">
    <source>
        <dbReference type="ARBA" id="ARBA00022692"/>
    </source>
</evidence>
<evidence type="ECO:0000256" key="16">
    <source>
        <dbReference type="ARBA" id="ARBA00023136"/>
    </source>
</evidence>
<dbReference type="InterPro" id="IPR035973">
    <property type="entry name" value="Cyt_c_oxidase_su3-like_sf"/>
</dbReference>
<feature type="transmembrane region" description="Helical" evidence="19">
    <location>
        <begin position="360"/>
        <end position="383"/>
    </location>
</feature>
<evidence type="ECO:0000259" key="20">
    <source>
        <dbReference type="PROSITE" id="PS50253"/>
    </source>
</evidence>
<feature type="transmembrane region" description="Helical" evidence="19">
    <location>
        <begin position="611"/>
        <end position="629"/>
    </location>
</feature>
<feature type="transmembrane region" description="Helical" evidence="19">
    <location>
        <begin position="291"/>
        <end position="312"/>
    </location>
</feature>
<accession>A0A162LJW3</accession>
<dbReference type="GO" id="GO:0020037">
    <property type="term" value="F:heme binding"/>
    <property type="evidence" value="ECO:0007669"/>
    <property type="project" value="InterPro"/>
</dbReference>
<keyword evidence="16 19" id="KW-0472">Membrane</keyword>
<evidence type="ECO:0000256" key="18">
    <source>
        <dbReference type="RuleBase" id="RU000370"/>
    </source>
</evidence>
<dbReference type="Proteomes" id="UP000075787">
    <property type="component" value="Unassembled WGS sequence"/>
</dbReference>
<keyword evidence="14" id="KW-0408">Iron</keyword>
<evidence type="ECO:0000256" key="13">
    <source>
        <dbReference type="ARBA" id="ARBA00022989"/>
    </source>
</evidence>
<comment type="pathway">
    <text evidence="2">Energy metabolism; oxidative phosphorylation.</text>
</comment>
<keyword evidence="15" id="KW-0186">Copper</keyword>
<keyword evidence="6" id="KW-1003">Cell membrane</keyword>
<feature type="transmembrane region" description="Helical" evidence="19">
    <location>
        <begin position="770"/>
        <end position="794"/>
    </location>
</feature>
<dbReference type="InterPro" id="IPR023615">
    <property type="entry name" value="Cyt_c_Oxase_su1_BS"/>
</dbReference>
<dbReference type="PANTHER" id="PTHR10422">
    <property type="entry name" value="CYTOCHROME C OXIDASE SUBUNIT 1"/>
    <property type="match status" value="1"/>
</dbReference>
<reference evidence="22 23" key="1">
    <citation type="submission" date="2015-12" db="EMBL/GenBank/DDBJ databases">
        <title>Genome sequence of Tistrella mobilis MCCC 1A02139.</title>
        <authorList>
            <person name="Lu L."/>
            <person name="Lai Q."/>
            <person name="Shao Z."/>
            <person name="Qian P."/>
        </authorList>
    </citation>
    <scope>NUCLEOTIDE SEQUENCE [LARGE SCALE GENOMIC DNA]</scope>
    <source>
        <strain evidence="22 23">MCCC 1A02139</strain>
    </source>
</reference>
<comment type="caution">
    <text evidence="22">The sequence shown here is derived from an EMBL/GenBank/DDBJ whole genome shotgun (WGS) entry which is preliminary data.</text>
</comment>
<feature type="transmembrane region" description="Helical" evidence="19">
    <location>
        <begin position="403"/>
        <end position="422"/>
    </location>
</feature>
<dbReference type="UniPathway" id="UPA00705"/>
<feature type="domain" description="Heme-copper oxidase subunit III family profile" evidence="20">
    <location>
        <begin position="678"/>
        <end position="836"/>
    </location>
</feature>
<comment type="similarity">
    <text evidence="3 18">Belongs to the heme-copper respiratory oxidase family.</text>
</comment>
<feature type="domain" description="Cytochrome oxidase subunit I profile" evidence="21">
    <location>
        <begin position="16"/>
        <end position="548"/>
    </location>
</feature>
<dbReference type="SUPFAM" id="SSF81442">
    <property type="entry name" value="Cytochrome c oxidase subunit I-like"/>
    <property type="match status" value="1"/>
</dbReference>
<dbReference type="AlphaFoldDB" id="A0A162LJW3"/>
<feature type="transmembrane region" description="Helical" evidence="19">
    <location>
        <begin position="117"/>
        <end position="141"/>
    </location>
</feature>
<dbReference type="InterPro" id="IPR023616">
    <property type="entry name" value="Cyt_c_oxase-like_su1_dom"/>
</dbReference>
<dbReference type="PROSITE" id="PS00077">
    <property type="entry name" value="COX1_CUB"/>
    <property type="match status" value="1"/>
</dbReference>
<dbReference type="PROSITE" id="PS50855">
    <property type="entry name" value="COX1"/>
    <property type="match status" value="1"/>
</dbReference>
<evidence type="ECO:0000256" key="3">
    <source>
        <dbReference type="ARBA" id="ARBA00009578"/>
    </source>
</evidence>
<dbReference type="PRINTS" id="PR01165">
    <property type="entry name" value="CYCOXIDASEI"/>
</dbReference>
<feature type="transmembrane region" description="Helical" evidence="19">
    <location>
        <begin position="703"/>
        <end position="722"/>
    </location>
</feature>
<feature type="transmembrane region" description="Helical" evidence="19">
    <location>
        <begin position="734"/>
        <end position="758"/>
    </location>
</feature>
<comment type="subcellular location">
    <subcellularLocation>
        <location evidence="1">Cell membrane</location>
        <topology evidence="1">Multi-pass membrane protein</topology>
    </subcellularLocation>
</comment>
<feature type="transmembrane region" description="Helical" evidence="19">
    <location>
        <begin position="324"/>
        <end position="348"/>
    </location>
</feature>
<feature type="transmembrane region" description="Helical" evidence="19">
    <location>
        <begin position="204"/>
        <end position="227"/>
    </location>
</feature>
<feature type="transmembrane region" description="Helical" evidence="19">
    <location>
        <begin position="815"/>
        <end position="837"/>
    </location>
</feature>
<dbReference type="GO" id="GO:0005886">
    <property type="term" value="C:plasma membrane"/>
    <property type="evidence" value="ECO:0007669"/>
    <property type="project" value="UniProtKB-SubCell"/>
</dbReference>
<evidence type="ECO:0000256" key="4">
    <source>
        <dbReference type="ARBA" id="ARBA00012949"/>
    </source>
</evidence>
<dbReference type="RefSeq" id="WP_062762322.1">
    <property type="nucleotide sequence ID" value="NZ_CP121042.1"/>
</dbReference>
<keyword evidence="10" id="KW-0479">Metal-binding</keyword>
<feature type="transmembrane region" description="Helical" evidence="19">
    <location>
        <begin position="434"/>
        <end position="453"/>
    </location>
</feature>
<keyword evidence="11" id="KW-1278">Translocase</keyword>
<evidence type="ECO:0000313" key="23">
    <source>
        <dbReference type="Proteomes" id="UP000075787"/>
    </source>
</evidence>
<dbReference type="InterPro" id="IPR000298">
    <property type="entry name" value="Cyt_c_oxidase-like_su3"/>
</dbReference>
<feature type="transmembrane region" description="Helical" evidence="19">
    <location>
        <begin position="168"/>
        <end position="192"/>
    </location>
</feature>
<feature type="transmembrane region" description="Helical" evidence="19">
    <location>
        <begin position="81"/>
        <end position="105"/>
    </location>
</feature>
<evidence type="ECO:0000256" key="5">
    <source>
        <dbReference type="ARBA" id="ARBA00022448"/>
    </source>
</evidence>
<proteinExistence type="inferred from homology"/>
<sequence length="839" mass="91368">MSDDLSRDTLAEAQAARLRKVWATPRGWRYWSAVNNTEVGIWYIVTSFGFFLFAGVLALIVRAQLAVPQNDLVSPDFYNQAFTLHGTMMMFLFAVPIFEAVAILLLPQMLAARDLPFPRLSAFGFWCFLIGGSFVAGSIFFDAAPASGWFMYPPLATNKDLAGIGADIWLLGLSFIEVASIAAAVELIVGVLKCRPPGMRIHLMPLYCWYVLIVAGMILFAFPPLIAGDILFELQRMFDWPFFDPDRGGDPVLWQHLFWIFGHPEVYIIFLPSIALMAMIVPTFSQVPITGYGWIVLAAVGTGFLSFGLWAHHMYTTGLPALSLGFFSAASEAVAIPTGVQIFVFIATMATGRVIFSVPMLFAAGALAVFVFGGLTGVMVALAPFDWQAHDTHFVVAHLHYTLIGGMLLPLIAGLYYFFPFATKRMLSARLGRWAFWLIFTGFNITFLPMHFTGLRGMPRRVFTYPAGHGWDWLNLISTFGAYIMAIGVLVVVVDVVRALRHGPPAPRNPWNAGTLEWTVETTDEAWGVRSVPQISSRYPLWDQPGVLDEMDRGRGYLPDAAAGKRETLITGVLDATPEQVQRLPANSFRPLAAAIFIGTCFIAATFEWWWLAAAGGIIGIGVILGWLWTGTARPPEAATMDVGRGLTLPLYASGPRSVGWWAMCITMVGDATAFISLIFGYFFYWTIHAEFPPPQATGPGLAWPAIAAATGLAAWAAVLAARHANRTGRVAMARLALMAGAGLAIASIAAGAAAILTTGLDPVVHVYDATVWVLVIWTALHLAAGVLMQLYCLARSLAGHMTPVHDIDIQNVTLYWHFAAGTLAITMAVIGLFPLASG</sequence>
<dbReference type="SUPFAM" id="SSF81452">
    <property type="entry name" value="Cytochrome c oxidase subunit III-like"/>
    <property type="match status" value="1"/>
</dbReference>
<dbReference type="GO" id="GO:0046872">
    <property type="term" value="F:metal ion binding"/>
    <property type="evidence" value="ECO:0007669"/>
    <property type="project" value="UniProtKB-KW"/>
</dbReference>
<evidence type="ECO:0000313" key="22">
    <source>
        <dbReference type="EMBL" id="KYO55310.1"/>
    </source>
</evidence>
<dbReference type="PROSITE" id="PS50253">
    <property type="entry name" value="COX3"/>
    <property type="match status" value="1"/>
</dbReference>
<evidence type="ECO:0000256" key="14">
    <source>
        <dbReference type="ARBA" id="ARBA00023004"/>
    </source>
</evidence>
<feature type="transmembrane region" description="Helical" evidence="19">
    <location>
        <begin position="473"/>
        <end position="494"/>
    </location>
</feature>
<protein>
    <recommendedName>
        <fullName evidence="4">cytochrome-c oxidase</fullName>
        <ecNumber evidence="4">7.1.1.9</ecNumber>
    </recommendedName>
</protein>
<keyword evidence="12 18" id="KW-0249">Electron transport</keyword>
<evidence type="ECO:0000256" key="7">
    <source>
        <dbReference type="ARBA" id="ARBA00022617"/>
    </source>
</evidence>
<evidence type="ECO:0000256" key="19">
    <source>
        <dbReference type="SAM" id="Phobius"/>
    </source>
</evidence>
<keyword evidence="7 18" id="KW-0349">Heme</keyword>